<sequence>MSETARTTNNRGYVLESALARDMLSQLAAAKAAIQSGDREAGVEHINIAMDYVADVDALATQVIHVR</sequence>
<name>Q30VZ9_OLEA2</name>
<reference evidence="1 2" key="1">
    <citation type="journal article" date="2011" name="J. Bacteriol.">
        <title>Complete genome sequence and updated annotation of Desulfovibrio alaskensis G20.</title>
        <authorList>
            <person name="Hauser L.J."/>
            <person name="Land M.L."/>
            <person name="Brown S.D."/>
            <person name="Larimer F."/>
            <person name="Keller K.L."/>
            <person name="Rapp-Giles B.J."/>
            <person name="Price M.N."/>
            <person name="Lin M."/>
            <person name="Bruce D.C."/>
            <person name="Detter J.C."/>
            <person name="Tapia R."/>
            <person name="Han C.S."/>
            <person name="Goodwin L.A."/>
            <person name="Cheng J.F."/>
            <person name="Pitluck S."/>
            <person name="Copeland A."/>
            <person name="Lucas S."/>
            <person name="Nolan M."/>
            <person name="Lapidus A.L."/>
            <person name="Palumbo A.V."/>
            <person name="Wall J.D."/>
        </authorList>
    </citation>
    <scope>NUCLEOTIDE SEQUENCE [LARGE SCALE GENOMIC DNA]</scope>
    <source>
        <strain evidence="2">ATCC BAA 1058 / DSM 17464 / G20</strain>
    </source>
</reference>
<dbReference type="Proteomes" id="UP000002710">
    <property type="component" value="Chromosome"/>
</dbReference>
<proteinExistence type="predicted"/>
<dbReference type="STRING" id="207559.Dde_3353"/>
<keyword evidence="2" id="KW-1185">Reference proteome</keyword>
<organism evidence="1 2">
    <name type="scientific">Oleidesulfovibrio alaskensis (strain ATCC BAA-1058 / DSM 17464 / G20)</name>
    <name type="common">Desulfovibrio alaskensis</name>
    <dbReference type="NCBI Taxonomy" id="207559"/>
    <lineage>
        <taxon>Bacteria</taxon>
        <taxon>Pseudomonadati</taxon>
        <taxon>Thermodesulfobacteriota</taxon>
        <taxon>Desulfovibrionia</taxon>
        <taxon>Desulfovibrionales</taxon>
        <taxon>Desulfovibrionaceae</taxon>
        <taxon>Oleidesulfovibrio</taxon>
    </lineage>
</organism>
<protein>
    <submittedName>
        <fullName evidence="1">Uncharacterized protein</fullName>
    </submittedName>
</protein>
<evidence type="ECO:0000313" key="1">
    <source>
        <dbReference type="EMBL" id="ABB40147.1"/>
    </source>
</evidence>
<accession>Q30VZ9</accession>
<dbReference type="EMBL" id="CP000112">
    <property type="protein sequence ID" value="ABB40147.1"/>
    <property type="molecule type" value="Genomic_DNA"/>
</dbReference>
<dbReference type="RefSeq" id="WP_011369073.1">
    <property type="nucleotide sequence ID" value="NC_007519.1"/>
</dbReference>
<dbReference type="KEGG" id="dde:Dde_3353"/>
<dbReference type="AlphaFoldDB" id="Q30VZ9"/>
<dbReference type="HOGENOM" id="CLU_2805384_0_0_7"/>
<evidence type="ECO:0000313" key="2">
    <source>
        <dbReference type="Proteomes" id="UP000002710"/>
    </source>
</evidence>
<gene>
    <name evidence="1" type="ordered locus">Dde_3353</name>
</gene>